<reference evidence="2" key="2">
    <citation type="journal article" date="2023" name="Science">
        <title>Genomic signatures of disease resistance in endangered staghorn corals.</title>
        <authorList>
            <person name="Vollmer S.V."/>
            <person name="Selwyn J.D."/>
            <person name="Despard B.A."/>
            <person name="Roesel C.L."/>
        </authorList>
    </citation>
    <scope>NUCLEOTIDE SEQUENCE</scope>
    <source>
        <strain evidence="2">K2</strain>
    </source>
</reference>
<evidence type="ECO:0000313" key="3">
    <source>
        <dbReference type="Proteomes" id="UP001249851"/>
    </source>
</evidence>
<comment type="caution">
    <text evidence="2">The sequence shown here is derived from an EMBL/GenBank/DDBJ whole genome shotgun (WGS) entry which is preliminary data.</text>
</comment>
<sequence length="187" mass="21118">MVELSQGERRGHQTNNNWPRSKWRAEQGGGIDVIVPQTGMSFKEVQFMTPLPCEGLSKKDEEIMKEWLENYRPVRQRTVRSERTKDKAGALPPAAYAKPKPDVTAKINPLVSDVLFSFISDSNIPQVKLASAVDFNQVEEYELKAILKSARLIRIVTQRILSLLLQHARLKNKRVGNNGLGVTLIIN</sequence>
<dbReference type="Proteomes" id="UP001249851">
    <property type="component" value="Unassembled WGS sequence"/>
</dbReference>
<accession>A0AAD9Q0V8</accession>
<evidence type="ECO:0000313" key="2">
    <source>
        <dbReference type="EMBL" id="KAK2552702.1"/>
    </source>
</evidence>
<organism evidence="2 3">
    <name type="scientific">Acropora cervicornis</name>
    <name type="common">Staghorn coral</name>
    <dbReference type="NCBI Taxonomy" id="6130"/>
    <lineage>
        <taxon>Eukaryota</taxon>
        <taxon>Metazoa</taxon>
        <taxon>Cnidaria</taxon>
        <taxon>Anthozoa</taxon>
        <taxon>Hexacorallia</taxon>
        <taxon>Scleractinia</taxon>
        <taxon>Astrocoeniina</taxon>
        <taxon>Acroporidae</taxon>
        <taxon>Acropora</taxon>
    </lineage>
</organism>
<feature type="non-terminal residue" evidence="2">
    <location>
        <position position="187"/>
    </location>
</feature>
<gene>
    <name evidence="2" type="ORF">P5673_026100</name>
</gene>
<protein>
    <submittedName>
        <fullName evidence="2">Uncharacterized protein</fullName>
    </submittedName>
</protein>
<reference evidence="2" key="1">
    <citation type="journal article" date="2023" name="G3 (Bethesda)">
        <title>Whole genome assembly and annotation of the endangered Caribbean coral Acropora cervicornis.</title>
        <authorList>
            <person name="Selwyn J.D."/>
            <person name="Vollmer S.V."/>
        </authorList>
    </citation>
    <scope>NUCLEOTIDE SEQUENCE</scope>
    <source>
        <strain evidence="2">K2</strain>
    </source>
</reference>
<feature type="compositionally biased region" description="Basic and acidic residues" evidence="1">
    <location>
        <begin position="1"/>
        <end position="11"/>
    </location>
</feature>
<feature type="region of interest" description="Disordered" evidence="1">
    <location>
        <begin position="1"/>
        <end position="23"/>
    </location>
</feature>
<proteinExistence type="predicted"/>
<dbReference type="EMBL" id="JARQWQ010000084">
    <property type="protein sequence ID" value="KAK2552702.1"/>
    <property type="molecule type" value="Genomic_DNA"/>
</dbReference>
<evidence type="ECO:0000256" key="1">
    <source>
        <dbReference type="SAM" id="MobiDB-lite"/>
    </source>
</evidence>
<keyword evidence="3" id="KW-1185">Reference proteome</keyword>
<name>A0AAD9Q0V8_ACRCE</name>
<dbReference type="AlphaFoldDB" id="A0AAD9Q0V8"/>